<dbReference type="InterPro" id="IPR009935">
    <property type="entry name" value="DUF1467"/>
</dbReference>
<proteinExistence type="predicted"/>
<dbReference type="Proteomes" id="UP000602745">
    <property type="component" value="Unassembled WGS sequence"/>
</dbReference>
<keyword evidence="1" id="KW-1133">Transmembrane helix</keyword>
<dbReference type="AlphaFoldDB" id="A0A8J3DWQ1"/>
<name>A0A8J3DWQ1_9RHOB</name>
<dbReference type="EMBL" id="BMCP01000002">
    <property type="protein sequence ID" value="GGE44226.1"/>
    <property type="molecule type" value="Genomic_DNA"/>
</dbReference>
<keyword evidence="3" id="KW-1185">Reference proteome</keyword>
<evidence type="ECO:0000313" key="2">
    <source>
        <dbReference type="EMBL" id="GGE44226.1"/>
    </source>
</evidence>
<keyword evidence="1" id="KW-0472">Membrane</keyword>
<evidence type="ECO:0000256" key="1">
    <source>
        <dbReference type="SAM" id="Phobius"/>
    </source>
</evidence>
<dbReference type="RefSeq" id="WP_188409748.1">
    <property type="nucleotide sequence ID" value="NZ_BMCP01000002.1"/>
</dbReference>
<reference evidence="2" key="2">
    <citation type="submission" date="2020-09" db="EMBL/GenBank/DDBJ databases">
        <authorList>
            <person name="Sun Q."/>
            <person name="Sedlacek I."/>
        </authorList>
    </citation>
    <scope>NUCLEOTIDE SEQUENCE</scope>
    <source>
        <strain evidence="2">CCM 7684</strain>
    </source>
</reference>
<keyword evidence="1" id="KW-0812">Transmembrane</keyword>
<feature type="transmembrane region" description="Helical" evidence="1">
    <location>
        <begin position="7"/>
        <end position="26"/>
    </location>
</feature>
<accession>A0A8J3DWQ1</accession>
<gene>
    <name evidence="2" type="ORF">GCM10007276_21670</name>
</gene>
<organism evidence="2 3">
    <name type="scientific">Agaricicola taiwanensis</name>
    <dbReference type="NCBI Taxonomy" id="591372"/>
    <lineage>
        <taxon>Bacteria</taxon>
        <taxon>Pseudomonadati</taxon>
        <taxon>Pseudomonadota</taxon>
        <taxon>Alphaproteobacteria</taxon>
        <taxon>Rhodobacterales</taxon>
        <taxon>Paracoccaceae</taxon>
        <taxon>Agaricicola</taxon>
    </lineage>
</organism>
<comment type="caution">
    <text evidence="2">The sequence shown here is derived from an EMBL/GenBank/DDBJ whole genome shotgun (WGS) entry which is preliminary data.</text>
</comment>
<feature type="transmembrane region" description="Helical" evidence="1">
    <location>
        <begin position="49"/>
        <end position="71"/>
    </location>
</feature>
<protein>
    <submittedName>
        <fullName evidence="2">Membrane protein</fullName>
    </submittedName>
</protein>
<dbReference type="Pfam" id="PF07330">
    <property type="entry name" value="DUF1467"/>
    <property type="match status" value="1"/>
</dbReference>
<evidence type="ECO:0000313" key="3">
    <source>
        <dbReference type="Proteomes" id="UP000602745"/>
    </source>
</evidence>
<sequence>MPIINGLAVYFVIWWVVLFAVLPWGIRSQLEEGNVVAGSDPGAPARPPLLRIVLVTSLVSGVIFGALWWAWSTGLIGYSKPVLG</sequence>
<reference evidence="2" key="1">
    <citation type="journal article" date="2014" name="Int. J. Syst. Evol. Microbiol.">
        <title>Complete genome sequence of Corynebacterium casei LMG S-19264T (=DSM 44701T), isolated from a smear-ripened cheese.</title>
        <authorList>
            <consortium name="US DOE Joint Genome Institute (JGI-PGF)"/>
            <person name="Walter F."/>
            <person name="Albersmeier A."/>
            <person name="Kalinowski J."/>
            <person name="Ruckert C."/>
        </authorList>
    </citation>
    <scope>NUCLEOTIDE SEQUENCE</scope>
    <source>
        <strain evidence="2">CCM 7684</strain>
    </source>
</reference>